<dbReference type="EMBL" id="QLSV01000009">
    <property type="protein sequence ID" value="RAR47346.1"/>
    <property type="molecule type" value="Genomic_DNA"/>
</dbReference>
<gene>
    <name evidence="1" type="ORF">B0I10_10919</name>
</gene>
<reference evidence="1 2" key="1">
    <citation type="submission" date="2018-06" db="EMBL/GenBank/DDBJ databases">
        <title>Genomic Encyclopedia of Type Strains, Phase III (KMG-III): the genomes of soil and plant-associated and newly described type strains.</title>
        <authorList>
            <person name="Whitman W."/>
        </authorList>
    </citation>
    <scope>NUCLEOTIDE SEQUENCE [LARGE SCALE GENOMIC DNA]</scope>
    <source>
        <strain evidence="1 2">CGMCC 1.12504</strain>
    </source>
</reference>
<keyword evidence="2" id="KW-1185">Reference proteome</keyword>
<evidence type="ECO:0000313" key="1">
    <source>
        <dbReference type="EMBL" id="RAR47346.1"/>
    </source>
</evidence>
<dbReference type="OrthoDB" id="1493702at2"/>
<dbReference type="RefSeq" id="WP_112086358.1">
    <property type="nucleotide sequence ID" value="NZ_QLSV01000009.1"/>
</dbReference>
<evidence type="ECO:0008006" key="3">
    <source>
        <dbReference type="Google" id="ProtNLM"/>
    </source>
</evidence>
<dbReference type="Proteomes" id="UP000249518">
    <property type="component" value="Unassembled WGS sequence"/>
</dbReference>
<name>A0A328WQE2_9FLAO</name>
<comment type="caution">
    <text evidence="1">The sequence shown here is derived from an EMBL/GenBank/DDBJ whole genome shotgun (WGS) entry which is preliminary data.</text>
</comment>
<proteinExistence type="predicted"/>
<accession>A0A328WQE2</accession>
<protein>
    <recommendedName>
        <fullName evidence="3">Lipoprotein</fullName>
    </recommendedName>
</protein>
<dbReference type="AlphaFoldDB" id="A0A328WQE2"/>
<organism evidence="1 2">
    <name type="scientific">Flavobacterium lacus</name>
    <dbReference type="NCBI Taxonomy" id="1353778"/>
    <lineage>
        <taxon>Bacteria</taxon>
        <taxon>Pseudomonadati</taxon>
        <taxon>Bacteroidota</taxon>
        <taxon>Flavobacteriia</taxon>
        <taxon>Flavobacteriales</taxon>
        <taxon>Flavobacteriaceae</taxon>
        <taxon>Flavobacterium</taxon>
    </lineage>
</organism>
<evidence type="ECO:0000313" key="2">
    <source>
        <dbReference type="Proteomes" id="UP000249518"/>
    </source>
</evidence>
<sequence length="213" mass="25118">MRNRILIILFVLSFIFASCKKKNDSIEIYLTKEKIESYDGVPLRTAIKDTTIIRQVLESYNEEIRIDTLNNKPIYMGHFVAELSDLEEKPFINDSEILGFDFENSEIHFSKSVTEKIYKSIPEWRKKSHFGKQFVLCHNGKIILNGYFIGSMSKYHSNTYQIKYHRYPEHKRNDALTSVAFSISDSLNFEKNNLKKNKELYHAFKNRLINQSE</sequence>
<dbReference type="PROSITE" id="PS51257">
    <property type="entry name" value="PROKAR_LIPOPROTEIN"/>
    <property type="match status" value="1"/>
</dbReference>